<dbReference type="GeneID" id="64827767"/>
<gene>
    <name evidence="2" type="ORF">J7656_09465</name>
</gene>
<dbReference type="RefSeq" id="WP_211553141.1">
    <property type="nucleotide sequence ID" value="NZ_CP073695.1"/>
</dbReference>
<protein>
    <submittedName>
        <fullName evidence="2">Uncharacterized protein</fullName>
    </submittedName>
</protein>
<evidence type="ECO:0000313" key="3">
    <source>
        <dbReference type="Proteomes" id="UP000679341"/>
    </source>
</evidence>
<feature type="compositionally biased region" description="Basic and acidic residues" evidence="1">
    <location>
        <begin position="338"/>
        <end position="355"/>
    </location>
</feature>
<dbReference type="AlphaFoldDB" id="A0A8T8LK22"/>
<name>A0A8T8LK22_9EURY</name>
<organism evidence="2 3">
    <name type="scientific">Halorubrum ruber</name>
    <dbReference type="NCBI Taxonomy" id="2982524"/>
    <lineage>
        <taxon>Archaea</taxon>
        <taxon>Methanobacteriati</taxon>
        <taxon>Methanobacteriota</taxon>
        <taxon>Stenosarchaea group</taxon>
        <taxon>Halobacteria</taxon>
        <taxon>Halobacteriales</taxon>
        <taxon>Haloferacaceae</taxon>
        <taxon>Halorubrum</taxon>
    </lineage>
</organism>
<feature type="compositionally biased region" description="Acidic residues" evidence="1">
    <location>
        <begin position="36"/>
        <end position="48"/>
    </location>
</feature>
<accession>A0A8T8LK22</accession>
<feature type="compositionally biased region" description="Polar residues" evidence="1">
    <location>
        <begin position="49"/>
        <end position="58"/>
    </location>
</feature>
<keyword evidence="3" id="KW-1185">Reference proteome</keyword>
<sequence length="355" mass="39509">MSEKQPSSDRRSFARGVLTIAGAGAIAGCTGNTGSTEEEGNSGLEESDTNPAGNGSDTGDSESAEDNSSDPEEGQEEEEQTPQWEKDTRNGIPLNGLGAYTDQMIEAGPVSATRAETINSVLEGAETVEEERDALVEELSKENYASIFSEYHRIKGKRDNAENSVVLNRNWSFTSDSESIFEFYKVENGELQSQPVILDPDPETYNRQVNRPGSGEPEYLADLRDNTDWAQNVAQDYQSVQALIERGIENNDATEEEVRDYRADKLQDWSYVIFGADDEPNVRPHDIDTANTVFEAMYGDGNAQILAELSNEYHNQEYRPEKLVEVEFGGDSWNFHTPENREMGDPLIGEEERFS</sequence>
<proteinExistence type="predicted"/>
<dbReference type="Proteomes" id="UP000679341">
    <property type="component" value="Chromosome"/>
</dbReference>
<dbReference type="PROSITE" id="PS51257">
    <property type="entry name" value="PROKAR_LIPOPROTEIN"/>
    <property type="match status" value="1"/>
</dbReference>
<feature type="compositionally biased region" description="Low complexity" evidence="1">
    <location>
        <begin position="22"/>
        <end position="34"/>
    </location>
</feature>
<dbReference type="KEGG" id="hss:J7656_09465"/>
<feature type="region of interest" description="Disordered" evidence="1">
    <location>
        <begin position="334"/>
        <end position="355"/>
    </location>
</feature>
<evidence type="ECO:0000256" key="1">
    <source>
        <dbReference type="SAM" id="MobiDB-lite"/>
    </source>
</evidence>
<feature type="region of interest" description="Disordered" evidence="1">
    <location>
        <begin position="22"/>
        <end position="97"/>
    </location>
</feature>
<dbReference type="EMBL" id="CP073695">
    <property type="protein sequence ID" value="QUO46841.1"/>
    <property type="molecule type" value="Genomic_DNA"/>
</dbReference>
<evidence type="ECO:0000313" key="2">
    <source>
        <dbReference type="EMBL" id="QUO46841.1"/>
    </source>
</evidence>
<feature type="compositionally biased region" description="Acidic residues" evidence="1">
    <location>
        <begin position="59"/>
        <end position="80"/>
    </location>
</feature>
<reference evidence="2 3" key="1">
    <citation type="submission" date="2021-03" db="EMBL/GenBank/DDBJ databases">
        <title>Halorubrum sodomense MBLA0099, Whole genome shotgun sequencing.</title>
        <authorList>
            <person name="Seo M.-J."/>
            <person name="Cho E.-S."/>
            <person name="Hwang C.Y."/>
        </authorList>
    </citation>
    <scope>NUCLEOTIDE SEQUENCE [LARGE SCALE GENOMIC DNA]</scope>
    <source>
        <strain evidence="2 3">MBLA0099</strain>
    </source>
</reference>